<evidence type="ECO:0000256" key="2">
    <source>
        <dbReference type="ARBA" id="ARBA00016544"/>
    </source>
</evidence>
<gene>
    <name evidence="7" type="ORF">FCL40_03860</name>
</gene>
<feature type="domain" description="PEP-utilising enzyme mobile" evidence="5">
    <location>
        <begin position="161"/>
        <end position="234"/>
    </location>
</feature>
<dbReference type="InterPro" id="IPR036637">
    <property type="entry name" value="Phosphohistidine_dom_sf"/>
</dbReference>
<feature type="domain" description="Phosphotransferase system enzyme I N-terminal" evidence="6">
    <location>
        <begin position="11"/>
        <end position="134"/>
    </location>
</feature>
<dbReference type="InterPro" id="IPR008279">
    <property type="entry name" value="PEP-util_enz_mobile_dom"/>
</dbReference>
<proteinExistence type="inferred from homology"/>
<evidence type="ECO:0000256" key="1">
    <source>
        <dbReference type="ARBA" id="ARBA00007837"/>
    </source>
</evidence>
<dbReference type="InterPro" id="IPR036618">
    <property type="entry name" value="PtsI_HPr-bd_sf"/>
</dbReference>
<dbReference type="PANTHER" id="PTHR46244:SF3">
    <property type="entry name" value="PHOSPHOENOLPYRUVATE-PROTEIN PHOSPHOTRANSFERASE"/>
    <property type="match status" value="1"/>
</dbReference>
<keyword evidence="8" id="KW-1185">Reference proteome</keyword>
<organism evidence="7 8">
    <name type="scientific">Ferrimonas sediminicola</name>
    <dbReference type="NCBI Taxonomy" id="2569538"/>
    <lineage>
        <taxon>Bacteria</taxon>
        <taxon>Pseudomonadati</taxon>
        <taxon>Pseudomonadota</taxon>
        <taxon>Gammaproteobacteria</taxon>
        <taxon>Alteromonadales</taxon>
        <taxon>Ferrimonadaceae</taxon>
        <taxon>Ferrimonas</taxon>
    </lineage>
</organism>
<dbReference type="SUPFAM" id="SSF47831">
    <property type="entry name" value="Enzyme I of the PEP:sugar phosphotransferase system HPr-binding (sub)domain"/>
    <property type="match status" value="1"/>
</dbReference>
<dbReference type="EMBL" id="SWCI01000002">
    <property type="protein sequence ID" value="TKB50305.1"/>
    <property type="molecule type" value="Genomic_DNA"/>
</dbReference>
<sequence length="243" mass="26158">MQHDGSSFTIHGTPISPGLAQGITHVHHNMLGLIDAPVDINQSQVEQELARLDLATASISGDLEVLATRVEKEIDSRLSEVFGAHHLMLNDPSLQQELRKEVVDNLLCASSAVKAVFLRWESRFLSLESQIAREKGDDMRDLSIRLRNALAGITVHPLDEIPQGCVLVASRLLPSDTVFLAHRAIAGVLIEHGSSGSHAALFVRQLGLPCISGIPDLMSTVPDATLALLDADAGTGYKNGWKG</sequence>
<dbReference type="PANTHER" id="PTHR46244">
    <property type="entry name" value="PHOSPHOENOLPYRUVATE-PROTEIN PHOSPHOTRANSFERASE"/>
    <property type="match status" value="1"/>
</dbReference>
<dbReference type="RefSeq" id="WP_136851563.1">
    <property type="nucleotide sequence ID" value="NZ_SWCI01000002.1"/>
</dbReference>
<dbReference type="Pfam" id="PF00391">
    <property type="entry name" value="PEP-utilizers"/>
    <property type="match status" value="1"/>
</dbReference>
<dbReference type="InterPro" id="IPR050499">
    <property type="entry name" value="PEP-utilizing_PTS_enzyme"/>
</dbReference>
<dbReference type="Gene3D" id="1.10.274.10">
    <property type="entry name" value="PtsI, HPr-binding domain"/>
    <property type="match status" value="1"/>
</dbReference>
<dbReference type="Proteomes" id="UP000305674">
    <property type="component" value="Unassembled WGS sequence"/>
</dbReference>
<dbReference type="GO" id="GO:0016772">
    <property type="term" value="F:transferase activity, transferring phosphorus-containing groups"/>
    <property type="evidence" value="ECO:0007669"/>
    <property type="project" value="InterPro"/>
</dbReference>
<dbReference type="GO" id="GO:0009401">
    <property type="term" value="P:phosphoenolpyruvate-dependent sugar phosphotransferase system"/>
    <property type="evidence" value="ECO:0007669"/>
    <property type="project" value="InterPro"/>
</dbReference>
<name>A0A4U1BGG4_9GAMM</name>
<dbReference type="InterPro" id="IPR008731">
    <property type="entry name" value="PTS_EIN"/>
</dbReference>
<evidence type="ECO:0000313" key="8">
    <source>
        <dbReference type="Proteomes" id="UP000305674"/>
    </source>
</evidence>
<evidence type="ECO:0000259" key="5">
    <source>
        <dbReference type="Pfam" id="PF00391"/>
    </source>
</evidence>
<keyword evidence="3" id="KW-0808">Transferase</keyword>
<dbReference type="Pfam" id="PF05524">
    <property type="entry name" value="PEP-utilisers_N"/>
    <property type="match status" value="1"/>
</dbReference>
<dbReference type="Gene3D" id="3.50.30.10">
    <property type="entry name" value="Phosphohistidine domain"/>
    <property type="match status" value="1"/>
</dbReference>
<accession>A0A4U1BGG4</accession>
<evidence type="ECO:0000313" key="7">
    <source>
        <dbReference type="EMBL" id="TKB50305.1"/>
    </source>
</evidence>
<protein>
    <recommendedName>
        <fullName evidence="2">Phosphoenolpyruvate-protein phosphotransferase</fullName>
    </recommendedName>
    <alternativeName>
        <fullName evidence="4">Phosphotransferase system, enzyme I</fullName>
    </alternativeName>
</protein>
<comment type="caution">
    <text evidence="7">The sequence shown here is derived from an EMBL/GenBank/DDBJ whole genome shotgun (WGS) entry which is preliminary data.</text>
</comment>
<dbReference type="AlphaFoldDB" id="A0A4U1BGG4"/>
<evidence type="ECO:0000256" key="3">
    <source>
        <dbReference type="ARBA" id="ARBA00022679"/>
    </source>
</evidence>
<evidence type="ECO:0000259" key="6">
    <source>
        <dbReference type="Pfam" id="PF05524"/>
    </source>
</evidence>
<dbReference type="SUPFAM" id="SSF52009">
    <property type="entry name" value="Phosphohistidine domain"/>
    <property type="match status" value="1"/>
</dbReference>
<evidence type="ECO:0000256" key="4">
    <source>
        <dbReference type="ARBA" id="ARBA00033235"/>
    </source>
</evidence>
<reference evidence="7 8" key="1">
    <citation type="submission" date="2019-04" db="EMBL/GenBank/DDBJ databases">
        <authorList>
            <person name="Hwang J.C."/>
        </authorList>
    </citation>
    <scope>NUCLEOTIDE SEQUENCE [LARGE SCALE GENOMIC DNA]</scope>
    <source>
        <strain evidence="7 8">IMCC35001</strain>
    </source>
</reference>
<comment type="similarity">
    <text evidence="1">Belongs to the PEP-utilizing enzyme family.</text>
</comment>
<dbReference type="OrthoDB" id="9765468at2"/>